<dbReference type="GO" id="GO:0008270">
    <property type="term" value="F:zinc ion binding"/>
    <property type="evidence" value="ECO:0007669"/>
    <property type="project" value="UniProtKB-KW"/>
</dbReference>
<comment type="subcellular location">
    <subcellularLocation>
        <location evidence="1">Nucleus</location>
    </subcellularLocation>
</comment>
<dbReference type="InterPro" id="IPR037129">
    <property type="entry name" value="XPA_sf"/>
</dbReference>
<dbReference type="GO" id="GO:1901255">
    <property type="term" value="P:nucleotide-excision repair involved in interstrand cross-link repair"/>
    <property type="evidence" value="ECO:0007669"/>
    <property type="project" value="TreeGrafter"/>
</dbReference>
<feature type="region of interest" description="Disordered" evidence="10">
    <location>
        <begin position="83"/>
        <end position="110"/>
    </location>
</feature>
<evidence type="ECO:0000313" key="13">
    <source>
        <dbReference type="Proteomes" id="UP000449547"/>
    </source>
</evidence>
<keyword evidence="9" id="KW-0539">Nucleus</keyword>
<dbReference type="Pfam" id="PF01286">
    <property type="entry name" value="XPA_N"/>
    <property type="match status" value="1"/>
</dbReference>
<reference evidence="12 13" key="1">
    <citation type="submission" date="2019-07" db="EMBL/GenBank/DDBJ databases">
        <title>Genome assembly of two rare yeast pathogens: Diutina rugosa and Trichomonascus ciferrii.</title>
        <authorList>
            <person name="Mixao V."/>
            <person name="Saus E."/>
            <person name="Hansen A."/>
            <person name="Lass-Flor C."/>
            <person name="Gabaldon T."/>
        </authorList>
    </citation>
    <scope>NUCLEOTIDE SEQUENCE [LARGE SCALE GENOMIC DNA]</scope>
    <source>
        <strain evidence="12 13">CBS 613</strain>
    </source>
</reference>
<evidence type="ECO:0000313" key="12">
    <source>
        <dbReference type="EMBL" id="KAA8897134.1"/>
    </source>
</evidence>
<dbReference type="EMBL" id="SWFT01000159">
    <property type="protein sequence ID" value="KAA8897134.1"/>
    <property type="molecule type" value="Genomic_DNA"/>
</dbReference>
<dbReference type="Pfam" id="PF05181">
    <property type="entry name" value="XPA_C"/>
    <property type="match status" value="1"/>
</dbReference>
<feature type="domain" description="XPA C-terminal" evidence="11">
    <location>
        <begin position="228"/>
        <end position="276"/>
    </location>
</feature>
<name>A0A642UG11_DIURU</name>
<evidence type="ECO:0000256" key="4">
    <source>
        <dbReference type="ARBA" id="ARBA00022763"/>
    </source>
</evidence>
<dbReference type="OrthoDB" id="5368863at2759"/>
<dbReference type="InterPro" id="IPR022656">
    <property type="entry name" value="XPA_C"/>
</dbReference>
<dbReference type="PANTHER" id="PTHR10142">
    <property type="entry name" value="DNA REPAIR PROTEIN COMPLEMENTING XP-A CELLS"/>
    <property type="match status" value="1"/>
</dbReference>
<dbReference type="GO" id="GO:0006284">
    <property type="term" value="P:base-excision repair"/>
    <property type="evidence" value="ECO:0007669"/>
    <property type="project" value="TreeGrafter"/>
</dbReference>
<dbReference type="InterPro" id="IPR000465">
    <property type="entry name" value="XPA/RAD14"/>
</dbReference>
<protein>
    <recommendedName>
        <fullName evidence="11">XPA C-terminal domain-containing protein</fullName>
    </recommendedName>
</protein>
<dbReference type="GO" id="GO:0000110">
    <property type="term" value="C:nucleotide-excision repair factor 1 complex"/>
    <property type="evidence" value="ECO:0007669"/>
    <property type="project" value="TreeGrafter"/>
</dbReference>
<keyword evidence="6" id="KW-0862">Zinc</keyword>
<dbReference type="Gene3D" id="3.90.530.10">
    <property type="entry name" value="XPA C-terminal domain"/>
    <property type="match status" value="1"/>
</dbReference>
<evidence type="ECO:0000256" key="6">
    <source>
        <dbReference type="ARBA" id="ARBA00022833"/>
    </source>
</evidence>
<keyword evidence="8" id="KW-0234">DNA repair</keyword>
<dbReference type="GO" id="GO:0003684">
    <property type="term" value="F:damaged DNA binding"/>
    <property type="evidence" value="ECO:0007669"/>
    <property type="project" value="InterPro"/>
</dbReference>
<dbReference type="InterPro" id="IPR022652">
    <property type="entry name" value="Znf_XPA_CS"/>
</dbReference>
<sequence>MPPRPLSDAQRARIEENRKRALARQEQRGQQVESGPIISTFAKVENGAIKRSRIELSDDQRARIERNRQRALEIRRKRAGEAGLDTSVTASSSASSGAPAAAPPENRMVQPDDNIRLNKNQHDFVENKSRFQPPPIRRKDYIEYDFSTMSDSKGGFIATHEEGSEGGESLKDWKEKQERRPLREPAPPIDPTTAPKCFECDSIEIDAQLYEKFNARVCKQCKREHRDKYSLLTKTECREDYFLTEPELQDVKILPRIEKANPHGFSRMQLFLRYQVEEFAWKKWGGPDELDAEWERRQAVKLKRKEKRYQQELKEMRKKTRAEEYTRKLRNGEGMVERHVHDWSAPMVIDEANRIMKRRCIDCGMEMEEVYI</sequence>
<comment type="caution">
    <text evidence="12">The sequence shown here is derived from an EMBL/GenBank/DDBJ whole genome shotgun (WGS) entry which is preliminary data.</text>
</comment>
<dbReference type="GeneID" id="54784018"/>
<keyword evidence="4" id="KW-0227">DNA damage</keyword>
<dbReference type="AlphaFoldDB" id="A0A642UG11"/>
<dbReference type="SUPFAM" id="SSF46955">
    <property type="entry name" value="Putative DNA-binding domain"/>
    <property type="match status" value="1"/>
</dbReference>
<accession>A0A642UG11</accession>
<gene>
    <name evidence="12" type="ORF">DIURU_005367</name>
</gene>
<dbReference type="InterPro" id="IPR009061">
    <property type="entry name" value="DNA-bd_dom_put_sf"/>
</dbReference>
<comment type="similarity">
    <text evidence="2">Belongs to the XPA family.</text>
</comment>
<feature type="compositionally biased region" description="Basic and acidic residues" evidence="10">
    <location>
        <begin position="160"/>
        <end position="183"/>
    </location>
</feature>
<dbReference type="RefSeq" id="XP_034009791.1">
    <property type="nucleotide sequence ID" value="XM_034158341.1"/>
</dbReference>
<dbReference type="GO" id="GO:0000715">
    <property type="term" value="P:nucleotide-excision repair, DNA damage recognition"/>
    <property type="evidence" value="ECO:0007669"/>
    <property type="project" value="TreeGrafter"/>
</dbReference>
<evidence type="ECO:0000256" key="9">
    <source>
        <dbReference type="ARBA" id="ARBA00023242"/>
    </source>
</evidence>
<dbReference type="GO" id="GO:0070914">
    <property type="term" value="P:UV-damage excision repair"/>
    <property type="evidence" value="ECO:0007669"/>
    <property type="project" value="TreeGrafter"/>
</dbReference>
<evidence type="ECO:0000256" key="3">
    <source>
        <dbReference type="ARBA" id="ARBA00022723"/>
    </source>
</evidence>
<evidence type="ECO:0000256" key="10">
    <source>
        <dbReference type="SAM" id="MobiDB-lite"/>
    </source>
</evidence>
<dbReference type="NCBIfam" id="TIGR00598">
    <property type="entry name" value="rad14"/>
    <property type="match status" value="1"/>
</dbReference>
<evidence type="ECO:0000256" key="2">
    <source>
        <dbReference type="ARBA" id="ARBA00005548"/>
    </source>
</evidence>
<keyword evidence="7" id="KW-0238">DNA-binding</keyword>
<keyword evidence="5" id="KW-0863">Zinc-finger</keyword>
<feature type="region of interest" description="Disordered" evidence="10">
    <location>
        <begin position="160"/>
        <end position="191"/>
    </location>
</feature>
<organism evidence="12 13">
    <name type="scientific">Diutina rugosa</name>
    <name type="common">Yeast</name>
    <name type="synonym">Candida rugosa</name>
    <dbReference type="NCBI Taxonomy" id="5481"/>
    <lineage>
        <taxon>Eukaryota</taxon>
        <taxon>Fungi</taxon>
        <taxon>Dikarya</taxon>
        <taxon>Ascomycota</taxon>
        <taxon>Saccharomycotina</taxon>
        <taxon>Pichiomycetes</taxon>
        <taxon>Debaryomycetaceae</taxon>
        <taxon>Diutina</taxon>
    </lineage>
</organism>
<dbReference type="VEuPathDB" id="FungiDB:DIURU_005367"/>
<evidence type="ECO:0000256" key="7">
    <source>
        <dbReference type="ARBA" id="ARBA00023125"/>
    </source>
</evidence>
<evidence type="ECO:0000256" key="1">
    <source>
        <dbReference type="ARBA" id="ARBA00004123"/>
    </source>
</evidence>
<evidence type="ECO:0000259" key="11">
    <source>
        <dbReference type="Pfam" id="PF05181"/>
    </source>
</evidence>
<keyword evidence="3" id="KW-0479">Metal-binding</keyword>
<dbReference type="OMA" id="APKCYEC"/>
<dbReference type="PANTHER" id="PTHR10142:SF0">
    <property type="entry name" value="DNA REPAIR PROTEIN COMPLEMENTING XP-A CELLS"/>
    <property type="match status" value="1"/>
</dbReference>
<feature type="compositionally biased region" description="Low complexity" evidence="10">
    <location>
        <begin position="90"/>
        <end position="104"/>
    </location>
</feature>
<dbReference type="Proteomes" id="UP000449547">
    <property type="component" value="Unassembled WGS sequence"/>
</dbReference>
<evidence type="ECO:0000256" key="8">
    <source>
        <dbReference type="ARBA" id="ARBA00023204"/>
    </source>
</evidence>
<evidence type="ECO:0000256" key="5">
    <source>
        <dbReference type="ARBA" id="ARBA00022771"/>
    </source>
</evidence>
<keyword evidence="13" id="KW-1185">Reference proteome</keyword>
<proteinExistence type="inferred from homology"/>
<dbReference type="CDD" id="cd21077">
    <property type="entry name" value="DBD_Rad14"/>
    <property type="match status" value="1"/>
</dbReference>